<dbReference type="PROSITE" id="PS51387">
    <property type="entry name" value="FAD_PCMH"/>
    <property type="match status" value="1"/>
</dbReference>
<dbReference type="Gene3D" id="3.30.70.2740">
    <property type="match status" value="1"/>
</dbReference>
<keyword evidence="2" id="KW-0274">FAD</keyword>
<dbReference type="InterPro" id="IPR051264">
    <property type="entry name" value="FAD-oxidored/transferase_4"/>
</dbReference>
<dbReference type="GO" id="GO:0003824">
    <property type="term" value="F:catalytic activity"/>
    <property type="evidence" value="ECO:0007669"/>
    <property type="project" value="InterPro"/>
</dbReference>
<dbReference type="GO" id="GO:0022904">
    <property type="term" value="P:respiratory electron transport chain"/>
    <property type="evidence" value="ECO:0007669"/>
    <property type="project" value="TreeGrafter"/>
</dbReference>
<reference evidence="4 5" key="1">
    <citation type="submission" date="2018-10" db="EMBL/GenBank/DDBJ databases">
        <title>Genomic Encyclopedia of Type Strains, Phase IV (KMG-IV): sequencing the most valuable type-strain genomes for metagenomic binning, comparative biology and taxonomic classification.</title>
        <authorList>
            <person name="Goeker M."/>
        </authorList>
    </citation>
    <scope>NUCLEOTIDE SEQUENCE [LARGE SCALE GENOMIC DNA]</scope>
    <source>
        <strain evidence="4 5">DSM 23229</strain>
    </source>
</reference>
<evidence type="ECO:0000256" key="1">
    <source>
        <dbReference type="ARBA" id="ARBA00022630"/>
    </source>
</evidence>
<evidence type="ECO:0000256" key="2">
    <source>
        <dbReference type="ARBA" id="ARBA00022827"/>
    </source>
</evidence>
<dbReference type="Pfam" id="PF02913">
    <property type="entry name" value="FAD-oxidase_C"/>
    <property type="match status" value="1"/>
</dbReference>
<dbReference type="SUPFAM" id="SSF56176">
    <property type="entry name" value="FAD-binding/transporter-associated domain-like"/>
    <property type="match status" value="1"/>
</dbReference>
<accession>A0A420WWT6</accession>
<gene>
    <name evidence="4" type="ORF">C7446_1383</name>
</gene>
<dbReference type="Gene3D" id="3.30.465.10">
    <property type="match status" value="1"/>
</dbReference>
<dbReference type="AlphaFoldDB" id="A0A420WWT6"/>
<dbReference type="InterPro" id="IPR016164">
    <property type="entry name" value="FAD-linked_Oxase-like_C"/>
</dbReference>
<dbReference type="Proteomes" id="UP000281975">
    <property type="component" value="Unassembled WGS sequence"/>
</dbReference>
<keyword evidence="1" id="KW-0285">Flavoprotein</keyword>
<keyword evidence="5" id="KW-1185">Reference proteome</keyword>
<dbReference type="InterPro" id="IPR004113">
    <property type="entry name" value="FAD-bd_oxidored_4_C"/>
</dbReference>
<proteinExistence type="predicted"/>
<dbReference type="RefSeq" id="WP_121172369.1">
    <property type="nucleotide sequence ID" value="NZ_RBIN01000004.1"/>
</dbReference>
<dbReference type="InterPro" id="IPR016169">
    <property type="entry name" value="FAD-bd_PCMH_sub2"/>
</dbReference>
<dbReference type="OrthoDB" id="9811557at2"/>
<dbReference type="InterPro" id="IPR006094">
    <property type="entry name" value="Oxid_FAD_bind_N"/>
</dbReference>
<protein>
    <submittedName>
        <fullName evidence="4">FAD/FMN-containing dehydrogenase</fullName>
    </submittedName>
</protein>
<evidence type="ECO:0000259" key="3">
    <source>
        <dbReference type="PROSITE" id="PS51387"/>
    </source>
</evidence>
<dbReference type="PANTHER" id="PTHR43716:SF2">
    <property type="entry name" value="BLL6224 PROTEIN"/>
    <property type="match status" value="1"/>
</dbReference>
<evidence type="ECO:0000313" key="4">
    <source>
        <dbReference type="EMBL" id="RKR04183.1"/>
    </source>
</evidence>
<dbReference type="GO" id="GO:0071949">
    <property type="term" value="F:FAD binding"/>
    <property type="evidence" value="ECO:0007669"/>
    <property type="project" value="InterPro"/>
</dbReference>
<sequence>MTSSASAIADQLTALLGSRGVLQHDADLGRYMEDWAGHRRGRPLAVARPASTEEVAAVVRFCHANGIRMAPQGGHTGLVDGALPAETDDELIISLERLNRIHAIDPISFTMDVDGGCILADIREAAQAQACFFPLSFAAQGSCQIGGNIATNAGGMNVLRYGVTRELVLGLEVVLPDGRIWNGMKALRKDNRGYNLRQLFIGSEGTLGIITRAVLKLFPKPDQTATALLAVPSVEAAVRLYGEARRGCSDLLSAFELIPRSCLELAFEATDQLSDPLSTAYPYYVLLEASATGPIELDTMVEQLLEHAMAQELLLDGVLAASSSQAERLWLIRESMLEGQRARGPHLRTDIAVPLARIAEFVTEASAAVEAASPDSTVLVYGHIGDGNLHYNILPPSQLPEADKHALLHDLEALVFSVLDRFDGSLSAEHGIGRLKQAAWLERVSSDELALLTGIKAVFDPDQLLAANRILPASGRD</sequence>
<dbReference type="Pfam" id="PF01565">
    <property type="entry name" value="FAD_binding_4"/>
    <property type="match status" value="1"/>
</dbReference>
<comment type="caution">
    <text evidence="4">The sequence shown here is derived from an EMBL/GenBank/DDBJ whole genome shotgun (WGS) entry which is preliminary data.</text>
</comment>
<name>A0A420WWT6_9GAMM</name>
<dbReference type="Gene3D" id="3.30.70.2190">
    <property type="match status" value="1"/>
</dbReference>
<dbReference type="SUPFAM" id="SSF55103">
    <property type="entry name" value="FAD-linked oxidases, C-terminal domain"/>
    <property type="match status" value="1"/>
</dbReference>
<dbReference type="Gene3D" id="3.30.43.10">
    <property type="entry name" value="Uridine Diphospho-n-acetylenolpyruvylglucosamine Reductase, domain 2"/>
    <property type="match status" value="1"/>
</dbReference>
<dbReference type="InterPro" id="IPR016167">
    <property type="entry name" value="FAD-bd_PCMH_sub1"/>
</dbReference>
<dbReference type="InterPro" id="IPR036318">
    <property type="entry name" value="FAD-bd_PCMH-like_sf"/>
</dbReference>
<organism evidence="4 5">
    <name type="scientific">Kushneria sinocarnis</name>
    <dbReference type="NCBI Taxonomy" id="595502"/>
    <lineage>
        <taxon>Bacteria</taxon>
        <taxon>Pseudomonadati</taxon>
        <taxon>Pseudomonadota</taxon>
        <taxon>Gammaproteobacteria</taxon>
        <taxon>Oceanospirillales</taxon>
        <taxon>Halomonadaceae</taxon>
        <taxon>Kushneria</taxon>
    </lineage>
</organism>
<feature type="domain" description="FAD-binding PCMH-type" evidence="3">
    <location>
        <begin position="39"/>
        <end position="220"/>
    </location>
</feature>
<dbReference type="InterPro" id="IPR016166">
    <property type="entry name" value="FAD-bd_PCMH"/>
</dbReference>
<evidence type="ECO:0000313" key="5">
    <source>
        <dbReference type="Proteomes" id="UP000281975"/>
    </source>
</evidence>
<dbReference type="EMBL" id="RBIN01000004">
    <property type="protein sequence ID" value="RKR04183.1"/>
    <property type="molecule type" value="Genomic_DNA"/>
</dbReference>
<dbReference type="PANTHER" id="PTHR43716">
    <property type="entry name" value="D-2-HYDROXYGLUTARATE DEHYDROGENASE, MITOCHONDRIAL"/>
    <property type="match status" value="1"/>
</dbReference>